<dbReference type="SMART" id="SM00408">
    <property type="entry name" value="IGc2"/>
    <property type="match status" value="3"/>
</dbReference>
<reference evidence="2" key="1">
    <citation type="submission" date="2021-01" db="EMBL/GenBank/DDBJ databases">
        <title>A chromosome-scale assembly of European eel, Anguilla anguilla.</title>
        <authorList>
            <person name="Henkel C."/>
            <person name="Jong-Raadsen S.A."/>
            <person name="Dufour S."/>
            <person name="Weltzien F.-A."/>
            <person name="Palstra A.P."/>
            <person name="Pelster B."/>
            <person name="Spaink H.P."/>
            <person name="Van Den Thillart G.E."/>
            <person name="Jansen H."/>
            <person name="Zahm M."/>
            <person name="Klopp C."/>
            <person name="Cedric C."/>
            <person name="Louis A."/>
            <person name="Berthelot C."/>
            <person name="Parey E."/>
            <person name="Roest Crollius H."/>
            <person name="Montfort J."/>
            <person name="Robinson-Rechavi M."/>
            <person name="Bucao C."/>
            <person name="Bouchez O."/>
            <person name="Gislard M."/>
            <person name="Lluch J."/>
            <person name="Milhes M."/>
            <person name="Lampietro C."/>
            <person name="Lopez Roques C."/>
            <person name="Donnadieu C."/>
            <person name="Braasch I."/>
            <person name="Desvignes T."/>
            <person name="Postlethwait J."/>
            <person name="Bobe J."/>
            <person name="Guiguen Y."/>
            <person name="Dirks R."/>
        </authorList>
    </citation>
    <scope>NUCLEOTIDE SEQUENCE</scope>
    <source>
        <strain evidence="2">Tag_6206</strain>
        <tissue evidence="2">Liver</tissue>
    </source>
</reference>
<dbReference type="CDD" id="cd00096">
    <property type="entry name" value="Ig"/>
    <property type="match status" value="1"/>
</dbReference>
<dbReference type="PANTHER" id="PTHR46013:SF4">
    <property type="entry name" value="B-CELL RECEPTOR CD22-RELATED"/>
    <property type="match status" value="1"/>
</dbReference>
<dbReference type="InterPro" id="IPR007110">
    <property type="entry name" value="Ig-like_dom"/>
</dbReference>
<dbReference type="SMART" id="SM00409">
    <property type="entry name" value="IG"/>
    <property type="match status" value="3"/>
</dbReference>
<feature type="domain" description="Ig-like" evidence="1">
    <location>
        <begin position="138"/>
        <end position="222"/>
    </location>
</feature>
<feature type="domain" description="Ig-like" evidence="1">
    <location>
        <begin position="229"/>
        <end position="314"/>
    </location>
</feature>
<dbReference type="InterPro" id="IPR036179">
    <property type="entry name" value="Ig-like_dom_sf"/>
</dbReference>
<keyword evidence="3" id="KW-1185">Reference proteome</keyword>
<dbReference type="PANTHER" id="PTHR46013">
    <property type="entry name" value="VASCULAR CELL ADHESION MOLECULE 1"/>
    <property type="match status" value="1"/>
</dbReference>
<dbReference type="GO" id="GO:0016020">
    <property type="term" value="C:membrane"/>
    <property type="evidence" value="ECO:0007669"/>
    <property type="project" value="InterPro"/>
</dbReference>
<dbReference type="InterPro" id="IPR003989">
    <property type="entry name" value="VCAM-1"/>
</dbReference>
<dbReference type="InterPro" id="IPR003599">
    <property type="entry name" value="Ig_sub"/>
</dbReference>
<evidence type="ECO:0000313" key="3">
    <source>
        <dbReference type="Proteomes" id="UP001044222"/>
    </source>
</evidence>
<dbReference type="AlphaFoldDB" id="A0A9D3MX43"/>
<dbReference type="InterPro" id="IPR003598">
    <property type="entry name" value="Ig_sub2"/>
</dbReference>
<comment type="caution">
    <text evidence="2">The sequence shown here is derived from an EMBL/GenBank/DDBJ whole genome shotgun (WGS) entry which is preliminary data.</text>
</comment>
<gene>
    <name evidence="2" type="ORF">ANANG_G00000260</name>
</gene>
<dbReference type="SUPFAM" id="SSF48726">
    <property type="entry name" value="Immunoglobulin"/>
    <property type="match status" value="4"/>
</dbReference>
<dbReference type="PROSITE" id="PS50835">
    <property type="entry name" value="IG_LIKE"/>
    <property type="match status" value="3"/>
</dbReference>
<dbReference type="Gene3D" id="2.60.40.10">
    <property type="entry name" value="Immunoglobulins"/>
    <property type="match status" value="4"/>
</dbReference>
<protein>
    <recommendedName>
        <fullName evidence="1">Ig-like domain-containing protein</fullName>
    </recommendedName>
</protein>
<accession>A0A9D3MX43</accession>
<feature type="non-terminal residue" evidence="2">
    <location>
        <position position="356"/>
    </location>
</feature>
<organism evidence="2 3">
    <name type="scientific">Anguilla anguilla</name>
    <name type="common">European freshwater eel</name>
    <name type="synonym">Muraena anguilla</name>
    <dbReference type="NCBI Taxonomy" id="7936"/>
    <lineage>
        <taxon>Eukaryota</taxon>
        <taxon>Metazoa</taxon>
        <taxon>Chordata</taxon>
        <taxon>Craniata</taxon>
        <taxon>Vertebrata</taxon>
        <taxon>Euteleostomi</taxon>
        <taxon>Actinopterygii</taxon>
        <taxon>Neopterygii</taxon>
        <taxon>Teleostei</taxon>
        <taxon>Anguilliformes</taxon>
        <taxon>Anguillidae</taxon>
        <taxon>Anguilla</taxon>
    </lineage>
</organism>
<dbReference type="Pfam" id="PF13895">
    <property type="entry name" value="Ig_2"/>
    <property type="match status" value="2"/>
</dbReference>
<feature type="domain" description="Ig-like" evidence="1">
    <location>
        <begin position="48"/>
        <end position="131"/>
    </location>
</feature>
<dbReference type="InterPro" id="IPR013783">
    <property type="entry name" value="Ig-like_fold"/>
</dbReference>
<evidence type="ECO:0000313" key="2">
    <source>
        <dbReference type="EMBL" id="KAG5855783.1"/>
    </source>
</evidence>
<dbReference type="Pfam" id="PF13927">
    <property type="entry name" value="Ig_3"/>
    <property type="match status" value="1"/>
</dbReference>
<dbReference type="Proteomes" id="UP001044222">
    <property type="component" value="Unassembled WGS sequence"/>
</dbReference>
<name>A0A9D3MX43_ANGAN</name>
<sequence>LASWTGSGLNHTITNIVSEDSGQYYCETQNQHGTQNSSAVTIDVQYAPRNTLLSVSSSGKILEGSSVTLTCSSDANPPVQRYTWFKNNRAVASWTGSGLNHTISNIVSEDSGQYYCETQNQHGTQNSSAVTIDVQYAPKNTSISVSPSGEIVEGSSVTLTCSSDANPPEQRYTWFKNNRAVASWTGSGLNHTISNIVSEDSGQYYCETRNQHGTQNSSAAVTIDVQFAPKDTSVSVSPSGEIVEGRSVNLTCSSDANPPLQRYTWFKKNATGVWQAGSAPSLNFPNFRSWNRGQYYCEAQNRHGAQNSTGLTVSYAAVANYKYGFSIYHYWNMCPGCSSDCYCVGCVQEVPLSEGG</sequence>
<proteinExistence type="predicted"/>
<dbReference type="GO" id="GO:0098609">
    <property type="term" value="P:cell-cell adhesion"/>
    <property type="evidence" value="ECO:0007669"/>
    <property type="project" value="InterPro"/>
</dbReference>
<dbReference type="PRINTS" id="PR01474">
    <property type="entry name" value="VCAM1"/>
</dbReference>
<dbReference type="EMBL" id="JAFIRN010000001">
    <property type="protein sequence ID" value="KAG5855783.1"/>
    <property type="molecule type" value="Genomic_DNA"/>
</dbReference>
<evidence type="ECO:0000259" key="1">
    <source>
        <dbReference type="PROSITE" id="PS50835"/>
    </source>
</evidence>